<evidence type="ECO:0000256" key="7">
    <source>
        <dbReference type="RuleBase" id="RU000538"/>
    </source>
</evidence>
<dbReference type="SUPFAM" id="SSF50104">
    <property type="entry name" value="Translation proteins SH3-like domain"/>
    <property type="match status" value="1"/>
</dbReference>
<evidence type="ECO:0000313" key="10">
    <source>
        <dbReference type="EMBL" id="WOO40899.1"/>
    </source>
</evidence>
<keyword evidence="3 5" id="KW-0805">Transcription regulation</keyword>
<dbReference type="SUPFAM" id="SSF82679">
    <property type="entry name" value="N-utilization substance G protein NusG, N-terminal domain"/>
    <property type="match status" value="1"/>
</dbReference>
<evidence type="ECO:0000256" key="6">
    <source>
        <dbReference type="NCBIfam" id="TIGR00922"/>
    </source>
</evidence>
<evidence type="ECO:0000256" key="2">
    <source>
        <dbReference type="ARBA" id="ARBA00022814"/>
    </source>
</evidence>
<dbReference type="GO" id="GO:0006353">
    <property type="term" value="P:DNA-templated transcription termination"/>
    <property type="evidence" value="ECO:0007669"/>
    <property type="project" value="UniProtKB-UniRule"/>
</dbReference>
<dbReference type="GO" id="GO:0032784">
    <property type="term" value="P:regulation of DNA-templated transcription elongation"/>
    <property type="evidence" value="ECO:0007669"/>
    <property type="project" value="InterPro"/>
</dbReference>
<dbReference type="AlphaFoldDB" id="A0AAQ3LAD7"/>
<comment type="similarity">
    <text evidence="5 7">Belongs to the NusG family.</text>
</comment>
<dbReference type="KEGG" id="puo:RZN69_19925"/>
<dbReference type="PRINTS" id="PR00338">
    <property type="entry name" value="NUSGTNSCPFCT"/>
</dbReference>
<dbReference type="RefSeq" id="WP_317833146.1">
    <property type="nucleotide sequence ID" value="NZ_CP136920.1"/>
</dbReference>
<gene>
    <name evidence="5 10" type="primary">nusG</name>
    <name evidence="10" type="ORF">RZN69_19925</name>
</gene>
<dbReference type="EMBL" id="CP136920">
    <property type="protein sequence ID" value="WOO40899.1"/>
    <property type="molecule type" value="Genomic_DNA"/>
</dbReference>
<dbReference type="FunFam" id="2.30.30.30:FF:000002">
    <property type="entry name" value="Transcription termination/antitermination factor NusG"/>
    <property type="match status" value="1"/>
</dbReference>
<keyword evidence="4 5" id="KW-0804">Transcription</keyword>
<evidence type="ECO:0000259" key="8">
    <source>
        <dbReference type="SMART" id="SM00738"/>
    </source>
</evidence>
<proteinExistence type="inferred from homology"/>
<dbReference type="GO" id="GO:0031564">
    <property type="term" value="P:transcription antitermination"/>
    <property type="evidence" value="ECO:0007669"/>
    <property type="project" value="UniProtKB-UniRule"/>
</dbReference>
<dbReference type="InterPro" id="IPR006645">
    <property type="entry name" value="NGN-like_dom"/>
</dbReference>
<dbReference type="SMART" id="SM00738">
    <property type="entry name" value="NGN"/>
    <property type="match status" value="1"/>
</dbReference>
<dbReference type="InterPro" id="IPR047050">
    <property type="entry name" value="NGN"/>
</dbReference>
<evidence type="ECO:0000256" key="5">
    <source>
        <dbReference type="HAMAP-Rule" id="MF_00948"/>
    </source>
</evidence>
<dbReference type="Proteomes" id="UP001304300">
    <property type="component" value="Chromosome"/>
</dbReference>
<reference evidence="10 11" key="1">
    <citation type="submission" date="2023-10" db="EMBL/GenBank/DDBJ databases">
        <title>Rubellicoccus peritrichatus gen. nov., sp. nov., isolated from an algae of coral reef tank.</title>
        <authorList>
            <person name="Luo J."/>
        </authorList>
    </citation>
    <scope>NUCLEOTIDE SEQUENCE [LARGE SCALE GENOMIC DNA]</scope>
    <source>
        <strain evidence="10 11">CR14</strain>
    </source>
</reference>
<dbReference type="PROSITE" id="PS01014">
    <property type="entry name" value="NUSG"/>
    <property type="match status" value="1"/>
</dbReference>
<name>A0AAQ3LAD7_9BACT</name>
<dbReference type="InterPro" id="IPR001062">
    <property type="entry name" value="Transcrpt_antiterm_NusG"/>
</dbReference>
<dbReference type="InterPro" id="IPR005824">
    <property type="entry name" value="KOW"/>
</dbReference>
<dbReference type="InterPro" id="IPR015869">
    <property type="entry name" value="Transcrpt_antiterm_NusG_bac_CS"/>
</dbReference>
<evidence type="ECO:0000256" key="4">
    <source>
        <dbReference type="ARBA" id="ARBA00023163"/>
    </source>
</evidence>
<dbReference type="HAMAP" id="MF_00948">
    <property type="entry name" value="NusG"/>
    <property type="match status" value="1"/>
</dbReference>
<protein>
    <recommendedName>
        <fullName evidence="5 6">Transcription termination/antitermination protein NusG</fullName>
    </recommendedName>
</protein>
<feature type="domain" description="KOW" evidence="9">
    <location>
        <begin position="136"/>
        <end position="163"/>
    </location>
</feature>
<keyword evidence="1 5" id="KW-0806">Transcription termination</keyword>
<keyword evidence="11" id="KW-1185">Reference proteome</keyword>
<evidence type="ECO:0000256" key="1">
    <source>
        <dbReference type="ARBA" id="ARBA00022472"/>
    </source>
</evidence>
<evidence type="ECO:0000313" key="11">
    <source>
        <dbReference type="Proteomes" id="UP001304300"/>
    </source>
</evidence>
<dbReference type="Pfam" id="PF02357">
    <property type="entry name" value="NusG"/>
    <property type="match status" value="1"/>
</dbReference>
<comment type="function">
    <text evidence="5 7">Participates in transcription elongation, termination and antitermination.</text>
</comment>
<accession>A0AAQ3LAD7</accession>
<dbReference type="InterPro" id="IPR036735">
    <property type="entry name" value="NGN_dom_sf"/>
</dbReference>
<dbReference type="InterPro" id="IPR043425">
    <property type="entry name" value="NusG-like"/>
</dbReference>
<dbReference type="PANTHER" id="PTHR30265">
    <property type="entry name" value="RHO-INTERACTING TRANSCRIPTION TERMINATION FACTOR NUSG"/>
    <property type="match status" value="1"/>
</dbReference>
<dbReference type="CDD" id="cd06091">
    <property type="entry name" value="KOW_NusG"/>
    <property type="match status" value="1"/>
</dbReference>
<organism evidence="10 11">
    <name type="scientific">Rubellicoccus peritrichatus</name>
    <dbReference type="NCBI Taxonomy" id="3080537"/>
    <lineage>
        <taxon>Bacteria</taxon>
        <taxon>Pseudomonadati</taxon>
        <taxon>Verrucomicrobiota</taxon>
        <taxon>Opitutia</taxon>
        <taxon>Puniceicoccales</taxon>
        <taxon>Cerasicoccaceae</taxon>
        <taxon>Rubellicoccus</taxon>
    </lineage>
</organism>
<dbReference type="Pfam" id="PF00467">
    <property type="entry name" value="KOW"/>
    <property type="match status" value="1"/>
</dbReference>
<dbReference type="NCBIfam" id="TIGR00922">
    <property type="entry name" value="nusG"/>
    <property type="match status" value="1"/>
</dbReference>
<dbReference type="CDD" id="cd09891">
    <property type="entry name" value="NGN_Bact_1"/>
    <property type="match status" value="1"/>
</dbReference>
<dbReference type="GO" id="GO:0006354">
    <property type="term" value="P:DNA-templated transcription elongation"/>
    <property type="evidence" value="ECO:0007669"/>
    <property type="project" value="UniProtKB-UniRule"/>
</dbReference>
<dbReference type="Gene3D" id="2.30.30.30">
    <property type="match status" value="1"/>
</dbReference>
<evidence type="ECO:0000256" key="3">
    <source>
        <dbReference type="ARBA" id="ARBA00023015"/>
    </source>
</evidence>
<dbReference type="SMART" id="SM00739">
    <property type="entry name" value="KOW"/>
    <property type="match status" value="1"/>
</dbReference>
<dbReference type="GO" id="GO:0005829">
    <property type="term" value="C:cytosol"/>
    <property type="evidence" value="ECO:0007669"/>
    <property type="project" value="TreeGrafter"/>
</dbReference>
<dbReference type="Gene3D" id="3.30.70.940">
    <property type="entry name" value="NusG, N-terminal domain"/>
    <property type="match status" value="1"/>
</dbReference>
<dbReference type="InterPro" id="IPR008991">
    <property type="entry name" value="Translation_prot_SH3-like_sf"/>
</dbReference>
<feature type="domain" description="NusG-like N-terminal" evidence="8">
    <location>
        <begin position="10"/>
        <end position="124"/>
    </location>
</feature>
<evidence type="ECO:0000259" key="9">
    <source>
        <dbReference type="SMART" id="SM00739"/>
    </source>
</evidence>
<keyword evidence="2 5" id="KW-0889">Transcription antitermination</keyword>
<dbReference type="PANTHER" id="PTHR30265:SF2">
    <property type="entry name" value="TRANSCRIPTION TERMINATION_ANTITERMINATION PROTEIN NUSG"/>
    <property type="match status" value="1"/>
</dbReference>
<dbReference type="InterPro" id="IPR014722">
    <property type="entry name" value="Rib_uL2_dom2"/>
</dbReference>
<sequence>MSNSPTALTELQWYAVQTLSNQEAKVKRYLDKFIDIEEMGEYVEEVLMPTETVTEVKNGKKYTKERKLYPGYVFIQMRLYDENDKVHQKPWYFVRGVQGIIGFIGGDRPTPLKPEEMTRIKDQVSAAEGIEKPKVEYEVGEEVKINDGPFLNLTGRIDEIDPERGKLKVSVSIFGRFTPVELEYWQVERAEES</sequence>